<dbReference type="InterPro" id="IPR038537">
    <property type="entry name" value="TatT_sf"/>
</dbReference>
<gene>
    <name evidence="1" type="ORF">METZ01_LOCUS35928</name>
</gene>
<accession>A0A381QVU3</accession>
<dbReference type="InterPro" id="IPR031823">
    <property type="entry name" value="TatT"/>
</dbReference>
<dbReference type="AlphaFoldDB" id="A0A381QVU3"/>
<name>A0A381QVU3_9ZZZZ</name>
<reference evidence="1" key="1">
    <citation type="submission" date="2018-05" db="EMBL/GenBank/DDBJ databases">
        <authorList>
            <person name="Lanie J.A."/>
            <person name="Ng W.-L."/>
            <person name="Kazmierczak K.M."/>
            <person name="Andrzejewski T.M."/>
            <person name="Davidsen T.M."/>
            <person name="Wayne K.J."/>
            <person name="Tettelin H."/>
            <person name="Glass J.I."/>
            <person name="Rusch D."/>
            <person name="Podicherti R."/>
            <person name="Tsui H.-C.T."/>
            <person name="Winkler M.E."/>
        </authorList>
    </citation>
    <scope>NUCLEOTIDE SEQUENCE</scope>
</reference>
<sequence>MLVLLISVIPFFSGCTVLFSSVVSDFSDNLMAAVQNQHDPEVVRDGAPAYMLLLDSFIEGNPNNPVLLSVAASIYASYGSVFSSDVERASRLTQRALEYGNKALCISYTPSCNWQGMDYMDYEATLTDLNAKHSRMIFSYGVASLAYVRAHSSDWNAIAQLPYIEALLKKYIEIGGEDIDTIYTYLGILVTLRPPALGGEQEKGKQYFENAIKISSGKNLSTKVEYARGYARPLYDRKLHDRLLNDVVSANPRVLGYTLTNVLAQREAKELLSSADDYF</sequence>
<organism evidence="1">
    <name type="scientific">marine metagenome</name>
    <dbReference type="NCBI Taxonomy" id="408172"/>
    <lineage>
        <taxon>unclassified sequences</taxon>
        <taxon>metagenomes</taxon>
        <taxon>ecological metagenomes</taxon>
    </lineage>
</organism>
<protein>
    <submittedName>
        <fullName evidence="1">Uncharacterized protein</fullName>
    </submittedName>
</protein>
<dbReference type="Gene3D" id="1.25.40.920">
    <property type="entry name" value="TRAP transporter T-component"/>
    <property type="match status" value="1"/>
</dbReference>
<dbReference type="Pfam" id="PF16811">
    <property type="entry name" value="TAtT"/>
    <property type="match status" value="1"/>
</dbReference>
<proteinExistence type="predicted"/>
<evidence type="ECO:0000313" key="1">
    <source>
        <dbReference type="EMBL" id="SUZ83074.1"/>
    </source>
</evidence>
<dbReference type="EMBL" id="UINC01001535">
    <property type="protein sequence ID" value="SUZ83074.1"/>
    <property type="molecule type" value="Genomic_DNA"/>
</dbReference>